<organism evidence="1 2">
    <name type="scientific">bacterium (Candidatus Blackallbacteria) CG17_big_fil_post_rev_8_21_14_2_50_48_46</name>
    <dbReference type="NCBI Taxonomy" id="2014261"/>
    <lineage>
        <taxon>Bacteria</taxon>
        <taxon>Candidatus Blackallbacteria</taxon>
    </lineage>
</organism>
<name>A0A2M7G0B3_9BACT</name>
<evidence type="ECO:0000313" key="1">
    <source>
        <dbReference type="EMBL" id="PIW15034.1"/>
    </source>
</evidence>
<comment type="caution">
    <text evidence="1">The sequence shown here is derived from an EMBL/GenBank/DDBJ whole genome shotgun (WGS) entry which is preliminary data.</text>
</comment>
<evidence type="ECO:0000313" key="2">
    <source>
        <dbReference type="Proteomes" id="UP000231019"/>
    </source>
</evidence>
<reference evidence="1 2" key="1">
    <citation type="submission" date="2017-09" db="EMBL/GenBank/DDBJ databases">
        <title>Depth-based differentiation of microbial function through sediment-hosted aquifers and enrichment of novel symbionts in the deep terrestrial subsurface.</title>
        <authorList>
            <person name="Probst A.J."/>
            <person name="Ladd B."/>
            <person name="Jarett J.K."/>
            <person name="Geller-Mcgrath D.E."/>
            <person name="Sieber C.M."/>
            <person name="Emerson J.B."/>
            <person name="Anantharaman K."/>
            <person name="Thomas B.C."/>
            <person name="Malmstrom R."/>
            <person name="Stieglmeier M."/>
            <person name="Klingl A."/>
            <person name="Woyke T."/>
            <person name="Ryan C.M."/>
            <person name="Banfield J.F."/>
        </authorList>
    </citation>
    <scope>NUCLEOTIDE SEQUENCE [LARGE SCALE GENOMIC DNA]</scope>
    <source>
        <strain evidence="1">CG17_big_fil_post_rev_8_21_14_2_50_48_46</strain>
    </source>
</reference>
<gene>
    <name evidence="1" type="ORF">COW36_19110</name>
</gene>
<proteinExistence type="predicted"/>
<dbReference type="EMBL" id="PFFQ01000054">
    <property type="protein sequence ID" value="PIW15034.1"/>
    <property type="molecule type" value="Genomic_DNA"/>
</dbReference>
<protein>
    <submittedName>
        <fullName evidence="1">Uncharacterized protein</fullName>
    </submittedName>
</protein>
<dbReference type="AlphaFoldDB" id="A0A2M7G0B3"/>
<dbReference type="Proteomes" id="UP000231019">
    <property type="component" value="Unassembled WGS sequence"/>
</dbReference>
<sequence length="227" mass="26165">MLLNGFFLIIPLKVYAMAESEVKKLEIELKQAFDQGRISGMQLKAEHQKPLTPSELAKVLKESGLPCIGGSWQEIEAGIWELRRIPCQRDNIHLCHVWRESVDGLVMGAGESARYSRYRNFEDPGSECVDVLYPESESQWRWDQFPEAHLNLLETLKTQLSEHLAEFVFLGYAESKIYYRLIDHHPNLSGHRQGFLTHSLQTMLSKENSKLELCEMSPRAVWQGEFS</sequence>
<accession>A0A2M7G0B3</accession>